<dbReference type="InterPro" id="IPR015424">
    <property type="entry name" value="PyrdxlP-dep_Trfase"/>
</dbReference>
<accession>B1WVE4</accession>
<evidence type="ECO:0000256" key="3">
    <source>
        <dbReference type="PIRSR" id="PIRSR000390-1"/>
    </source>
</evidence>
<keyword evidence="6" id="KW-0808">Transferase</keyword>
<dbReference type="KEGG" id="cyt:cce_4586"/>
<dbReference type="Gene3D" id="3.90.1150.10">
    <property type="entry name" value="Aspartate Aminotransferase, domain 1"/>
    <property type="match status" value="1"/>
</dbReference>
<evidence type="ECO:0000256" key="4">
    <source>
        <dbReference type="PIRSR" id="PIRSR000390-2"/>
    </source>
</evidence>
<dbReference type="InterPro" id="IPR015422">
    <property type="entry name" value="PyrdxlP-dep_Trfase_small"/>
</dbReference>
<comment type="similarity">
    <text evidence="2 5">Belongs to the DegT/DnrJ/EryC1 family.</text>
</comment>
<dbReference type="PANTHER" id="PTHR30244">
    <property type="entry name" value="TRANSAMINASE"/>
    <property type="match status" value="1"/>
</dbReference>
<dbReference type="EMBL" id="CP000806">
    <property type="protein sequence ID" value="ACB53934.1"/>
    <property type="molecule type" value="Genomic_DNA"/>
</dbReference>
<evidence type="ECO:0000256" key="1">
    <source>
        <dbReference type="ARBA" id="ARBA00022898"/>
    </source>
</evidence>
<dbReference type="GO" id="GO:0030170">
    <property type="term" value="F:pyridoxal phosphate binding"/>
    <property type="evidence" value="ECO:0007669"/>
    <property type="project" value="UniProtKB-ARBA"/>
</dbReference>
<evidence type="ECO:0000313" key="6">
    <source>
        <dbReference type="EMBL" id="ACB53934.1"/>
    </source>
</evidence>
<name>B1WVE4_CROS5</name>
<proteinExistence type="inferred from homology"/>
<sequence>MVKMPVNTIPPVDLVRQYKLISDEIDSAVLEVVRSGRYIGGAVVSDFEEQLAQYVGSSYCVGCNSGTDALYLALRALNIGAGDEVITTPFTFIATAETISLVGAKPVFVDIERDTFNINVEAIEAAITPQTKAIIPVHLFGQPVNMTRLMAIAQKHNLYVIEDCAQGTGAKWGDDMVGSVGHMGCFSFFPTKNLGTCGDGGAVTTNDQAIAQIMGVIKEHGSAQRYYHDVVGINSRLDSIQAAILQVKLRYLDQWNEQRREIAQRYHQLLNLVPGIQLPQEIKGGYHVWNQYTILVENKSNQETTTRDNLRQKLQEQGIISMIYYPIPLHLQKVYQNLGYQRGDFPVTEQAAQEVLSLPMFPDLSPEEQERIAYALKDFCR</sequence>
<dbReference type="FunFam" id="3.40.640.10:FF:000089">
    <property type="entry name" value="Aminotransferase, DegT/DnrJ/EryC1/StrS family"/>
    <property type="match status" value="1"/>
</dbReference>
<reference evidence="6 7" key="1">
    <citation type="journal article" date="2008" name="Proc. Natl. Acad. Sci. U.S.A.">
        <title>The genome of Cyanothece 51142, a unicellular diazotrophic cyanobacterium important in the marine nitrogen cycle.</title>
        <authorList>
            <person name="Welsh E.A."/>
            <person name="Liberton M."/>
            <person name="Stoeckel J."/>
            <person name="Loh T."/>
            <person name="Elvitigala T."/>
            <person name="Wang C."/>
            <person name="Wollam A."/>
            <person name="Fulton R.S."/>
            <person name="Clifton S.W."/>
            <person name="Jacobs J.M."/>
            <person name="Aurora R."/>
            <person name="Ghosh B.K."/>
            <person name="Sherman L.A."/>
            <person name="Smith R.D."/>
            <person name="Wilson R.K."/>
            <person name="Pakrasi H.B."/>
        </authorList>
    </citation>
    <scope>NUCLEOTIDE SEQUENCE [LARGE SCALE GENOMIC DNA]</scope>
    <source>
        <strain evidence="7">ATCC 51142 / BH68</strain>
    </source>
</reference>
<dbReference type="GO" id="GO:0008483">
    <property type="term" value="F:transaminase activity"/>
    <property type="evidence" value="ECO:0007669"/>
    <property type="project" value="UniProtKB-KW"/>
</dbReference>
<dbReference type="eggNOG" id="COG0399">
    <property type="taxonomic scope" value="Bacteria"/>
</dbReference>
<keyword evidence="1 4" id="KW-0663">Pyridoxal phosphate</keyword>
<dbReference type="SUPFAM" id="SSF53383">
    <property type="entry name" value="PLP-dependent transferases"/>
    <property type="match status" value="1"/>
</dbReference>
<dbReference type="Pfam" id="PF01041">
    <property type="entry name" value="DegT_DnrJ_EryC1"/>
    <property type="match status" value="1"/>
</dbReference>
<feature type="modified residue" description="N6-(pyridoxal phosphate)lysine" evidence="4">
    <location>
        <position position="192"/>
    </location>
</feature>
<gene>
    <name evidence="6" type="ordered locus">cce_4586</name>
</gene>
<dbReference type="PANTHER" id="PTHR30244:SF36">
    <property type="entry name" value="3-OXO-GLUCOSE-6-PHOSPHATE:GLUTAMATE AMINOTRANSFERASE"/>
    <property type="match status" value="1"/>
</dbReference>
<evidence type="ECO:0000256" key="2">
    <source>
        <dbReference type="ARBA" id="ARBA00037999"/>
    </source>
</evidence>
<dbReference type="AlphaFoldDB" id="B1WVE4"/>
<dbReference type="InterPro" id="IPR015421">
    <property type="entry name" value="PyrdxlP-dep_Trfase_major"/>
</dbReference>
<evidence type="ECO:0000256" key="5">
    <source>
        <dbReference type="RuleBase" id="RU004508"/>
    </source>
</evidence>
<dbReference type="Gene3D" id="3.40.640.10">
    <property type="entry name" value="Type I PLP-dependent aspartate aminotransferase-like (Major domain)"/>
    <property type="match status" value="1"/>
</dbReference>
<keyword evidence="7" id="KW-1185">Reference proteome</keyword>
<dbReference type="InterPro" id="IPR000653">
    <property type="entry name" value="DegT/StrS_aminotransferase"/>
</dbReference>
<evidence type="ECO:0000313" key="7">
    <source>
        <dbReference type="Proteomes" id="UP000001203"/>
    </source>
</evidence>
<feature type="active site" description="Proton acceptor" evidence="3">
    <location>
        <position position="192"/>
    </location>
</feature>
<organism evidence="6 7">
    <name type="scientific">Crocosphaera subtropica (strain ATCC 51142 / BH68)</name>
    <name type="common">Cyanothece sp. (strain ATCC 51142)</name>
    <dbReference type="NCBI Taxonomy" id="43989"/>
    <lineage>
        <taxon>Bacteria</taxon>
        <taxon>Bacillati</taxon>
        <taxon>Cyanobacteriota</taxon>
        <taxon>Cyanophyceae</taxon>
        <taxon>Oscillatoriophycideae</taxon>
        <taxon>Chroococcales</taxon>
        <taxon>Aphanothecaceae</taxon>
        <taxon>Crocosphaera</taxon>
        <taxon>Crocosphaera subtropica</taxon>
    </lineage>
</organism>
<dbReference type="PIRSF" id="PIRSF000390">
    <property type="entry name" value="PLP_StrS"/>
    <property type="match status" value="1"/>
</dbReference>
<dbReference type="GO" id="GO:0000271">
    <property type="term" value="P:polysaccharide biosynthetic process"/>
    <property type="evidence" value="ECO:0007669"/>
    <property type="project" value="TreeGrafter"/>
</dbReference>
<keyword evidence="6" id="KW-0032">Aminotransferase</keyword>
<dbReference type="STRING" id="43989.cce_4586"/>
<dbReference type="Proteomes" id="UP000001203">
    <property type="component" value="Chromosome circular"/>
</dbReference>
<dbReference type="HOGENOM" id="CLU_033332_7_2_3"/>
<dbReference type="CDD" id="cd00616">
    <property type="entry name" value="AHBA_syn"/>
    <property type="match status" value="1"/>
</dbReference>
<protein>
    <submittedName>
        <fullName evidence="6">DegT/DnrJ/EryC1/StrS aminotransferase family protein</fullName>
    </submittedName>
</protein>